<gene>
    <name evidence="7" type="ORF">VF724_07050</name>
</gene>
<protein>
    <submittedName>
        <fullName evidence="7">ABC transporter permease</fullName>
    </submittedName>
</protein>
<dbReference type="EMBL" id="JAYJLD010000008">
    <property type="protein sequence ID" value="MEB3101421.1"/>
    <property type="molecule type" value="Genomic_DNA"/>
</dbReference>
<keyword evidence="5 6" id="KW-0472">Membrane</keyword>
<comment type="subcellular location">
    <subcellularLocation>
        <location evidence="1">Membrane</location>
        <topology evidence="1">Multi-pass membrane protein</topology>
    </subcellularLocation>
</comment>
<evidence type="ECO:0000313" key="7">
    <source>
        <dbReference type="EMBL" id="MEB3101421.1"/>
    </source>
</evidence>
<evidence type="ECO:0000256" key="4">
    <source>
        <dbReference type="ARBA" id="ARBA00022989"/>
    </source>
</evidence>
<dbReference type="InterPro" id="IPR005226">
    <property type="entry name" value="UPF0014_fam"/>
</dbReference>
<dbReference type="Pfam" id="PF03649">
    <property type="entry name" value="UPF0014"/>
    <property type="match status" value="1"/>
</dbReference>
<evidence type="ECO:0000256" key="6">
    <source>
        <dbReference type="SAM" id="Phobius"/>
    </source>
</evidence>
<name>A0ABU5ZJC0_9BACL</name>
<comment type="similarity">
    <text evidence="2">Belongs to the UPF0014 family.</text>
</comment>
<sequence length="91" mass="10104">MFHYVKQSVRASMIPTIDNTKTMGLVQLPGMMTGLIIAGTDPIQAVRYQLLIVFSFLASAVMTSIVLGFISYPGLFNEYQQFVLAESPKKQ</sequence>
<keyword evidence="4 6" id="KW-1133">Transmembrane helix</keyword>
<dbReference type="Proteomes" id="UP001310386">
    <property type="component" value="Unassembled WGS sequence"/>
</dbReference>
<dbReference type="PANTHER" id="PTHR30028">
    <property type="entry name" value="UPF0014 INNER MEMBRANE PROTEIN YBBM-RELATED"/>
    <property type="match status" value="1"/>
</dbReference>
<keyword evidence="8" id="KW-1185">Reference proteome</keyword>
<evidence type="ECO:0000256" key="1">
    <source>
        <dbReference type="ARBA" id="ARBA00004141"/>
    </source>
</evidence>
<feature type="transmembrane region" description="Helical" evidence="6">
    <location>
        <begin position="50"/>
        <end position="72"/>
    </location>
</feature>
<accession>A0ABU5ZJC0</accession>
<keyword evidence="3 6" id="KW-0812">Transmembrane</keyword>
<evidence type="ECO:0000256" key="5">
    <source>
        <dbReference type="ARBA" id="ARBA00023136"/>
    </source>
</evidence>
<dbReference type="PANTHER" id="PTHR30028:SF0">
    <property type="entry name" value="PROTEIN ALUMINUM SENSITIVE 3"/>
    <property type="match status" value="1"/>
</dbReference>
<evidence type="ECO:0000313" key="8">
    <source>
        <dbReference type="Proteomes" id="UP001310386"/>
    </source>
</evidence>
<organism evidence="7 8">
    <name type="scientific">Ferviditalea candida</name>
    <dbReference type="NCBI Taxonomy" id="3108399"/>
    <lineage>
        <taxon>Bacteria</taxon>
        <taxon>Bacillati</taxon>
        <taxon>Bacillota</taxon>
        <taxon>Bacilli</taxon>
        <taxon>Bacillales</taxon>
        <taxon>Paenibacillaceae</taxon>
        <taxon>Ferviditalea</taxon>
    </lineage>
</organism>
<comment type="caution">
    <text evidence="7">The sequence shown here is derived from an EMBL/GenBank/DDBJ whole genome shotgun (WGS) entry which is preliminary data.</text>
</comment>
<proteinExistence type="inferred from homology"/>
<reference evidence="7" key="1">
    <citation type="submission" date="2023-12" db="EMBL/GenBank/DDBJ databases">
        <title>Fervidustalea candida gen. nov., sp. nov., a novel member of the family Paenibacillaceae isolated from a geothermal area.</title>
        <authorList>
            <person name="Li W.-J."/>
            <person name="Jiao J.-Y."/>
            <person name="Chen Y."/>
        </authorList>
    </citation>
    <scope>NUCLEOTIDE SEQUENCE</scope>
    <source>
        <strain evidence="7">SYSU GA230002</strain>
    </source>
</reference>
<evidence type="ECO:0000256" key="3">
    <source>
        <dbReference type="ARBA" id="ARBA00022692"/>
    </source>
</evidence>
<evidence type="ECO:0000256" key="2">
    <source>
        <dbReference type="ARBA" id="ARBA00005268"/>
    </source>
</evidence>